<reference evidence="2" key="2">
    <citation type="journal article" date="2015" name="Fish Shellfish Immunol.">
        <title>Early steps in the European eel (Anguilla anguilla)-Vibrio vulnificus interaction in the gills: Role of the RtxA13 toxin.</title>
        <authorList>
            <person name="Callol A."/>
            <person name="Pajuelo D."/>
            <person name="Ebbesson L."/>
            <person name="Teles M."/>
            <person name="MacKenzie S."/>
            <person name="Amaro C."/>
        </authorList>
    </citation>
    <scope>NUCLEOTIDE SEQUENCE</scope>
</reference>
<evidence type="ECO:0000256" key="1">
    <source>
        <dbReference type="SAM" id="MobiDB-lite"/>
    </source>
</evidence>
<feature type="region of interest" description="Disordered" evidence="1">
    <location>
        <begin position="15"/>
        <end position="45"/>
    </location>
</feature>
<sequence>MFLRVCKVMFPFLLPNPGHGGQGRPASGHRAPRVADGSRVLPPAG</sequence>
<organism evidence="2">
    <name type="scientific">Anguilla anguilla</name>
    <name type="common">European freshwater eel</name>
    <name type="synonym">Muraena anguilla</name>
    <dbReference type="NCBI Taxonomy" id="7936"/>
    <lineage>
        <taxon>Eukaryota</taxon>
        <taxon>Metazoa</taxon>
        <taxon>Chordata</taxon>
        <taxon>Craniata</taxon>
        <taxon>Vertebrata</taxon>
        <taxon>Euteleostomi</taxon>
        <taxon>Actinopterygii</taxon>
        <taxon>Neopterygii</taxon>
        <taxon>Teleostei</taxon>
        <taxon>Anguilliformes</taxon>
        <taxon>Anguillidae</taxon>
        <taxon>Anguilla</taxon>
    </lineage>
</organism>
<proteinExistence type="predicted"/>
<name>A0A0E9PHS2_ANGAN</name>
<dbReference type="AlphaFoldDB" id="A0A0E9PHS2"/>
<reference evidence="2" key="1">
    <citation type="submission" date="2014-11" db="EMBL/GenBank/DDBJ databases">
        <authorList>
            <person name="Amaro Gonzalez C."/>
        </authorList>
    </citation>
    <scope>NUCLEOTIDE SEQUENCE</scope>
</reference>
<accession>A0A0E9PHS2</accession>
<evidence type="ECO:0000313" key="2">
    <source>
        <dbReference type="EMBL" id="JAH03378.1"/>
    </source>
</evidence>
<protein>
    <submittedName>
        <fullName evidence="2">Uncharacterized protein</fullName>
    </submittedName>
</protein>
<dbReference type="EMBL" id="GBXM01105199">
    <property type="protein sequence ID" value="JAH03378.1"/>
    <property type="molecule type" value="Transcribed_RNA"/>
</dbReference>